<gene>
    <name evidence="2" type="ORF">ACFVKH_00870</name>
</gene>
<accession>A0ABW6I9G5</accession>
<organism evidence="2 3">
    <name type="scientific">Almyronema epifaneia S1</name>
    <dbReference type="NCBI Taxonomy" id="2991925"/>
    <lineage>
        <taxon>Bacteria</taxon>
        <taxon>Bacillati</taxon>
        <taxon>Cyanobacteriota</taxon>
        <taxon>Cyanophyceae</taxon>
        <taxon>Nodosilineales</taxon>
        <taxon>Nodosilineaceae</taxon>
        <taxon>Almyronema</taxon>
        <taxon>Almyronema epifaneia</taxon>
    </lineage>
</organism>
<dbReference type="RefSeq" id="WP_377960440.1">
    <property type="nucleotide sequence ID" value="NZ_JBHZOL010000004.1"/>
</dbReference>
<protein>
    <recommendedName>
        <fullName evidence="4">Roadblock/LC7 domain-containing protein</fullName>
    </recommendedName>
</protein>
<keyword evidence="3" id="KW-1185">Reference proteome</keyword>
<feature type="region of interest" description="Disordered" evidence="1">
    <location>
        <begin position="130"/>
        <end position="180"/>
    </location>
</feature>
<evidence type="ECO:0000313" key="3">
    <source>
        <dbReference type="Proteomes" id="UP001600165"/>
    </source>
</evidence>
<dbReference type="EMBL" id="JBHZOL010000004">
    <property type="protein sequence ID" value="MFE4104807.1"/>
    <property type="molecule type" value="Genomic_DNA"/>
</dbReference>
<evidence type="ECO:0000256" key="1">
    <source>
        <dbReference type="SAM" id="MobiDB-lite"/>
    </source>
</evidence>
<name>A0ABW6I9G5_9CYAN</name>
<comment type="caution">
    <text evidence="2">The sequence shown here is derived from an EMBL/GenBank/DDBJ whole genome shotgun (WGS) entry which is preliminary data.</text>
</comment>
<evidence type="ECO:0008006" key="4">
    <source>
        <dbReference type="Google" id="ProtNLM"/>
    </source>
</evidence>
<feature type="compositionally biased region" description="Polar residues" evidence="1">
    <location>
        <begin position="151"/>
        <end position="163"/>
    </location>
</feature>
<dbReference type="Proteomes" id="UP001600165">
    <property type="component" value="Unassembled WGS sequence"/>
</dbReference>
<reference evidence="2 3" key="1">
    <citation type="submission" date="2024-10" db="EMBL/GenBank/DDBJ databases">
        <authorList>
            <person name="Ratan Roy A."/>
            <person name="Morales Sandoval P.H."/>
            <person name="De Los Santos Villalobos S."/>
            <person name="Chakraborty S."/>
            <person name="Mukherjee J."/>
        </authorList>
    </citation>
    <scope>NUCLEOTIDE SEQUENCE [LARGE SCALE GENOMIC DNA]</scope>
    <source>
        <strain evidence="2 3">S1</strain>
    </source>
</reference>
<evidence type="ECO:0000313" key="2">
    <source>
        <dbReference type="EMBL" id="MFE4104807.1"/>
    </source>
</evidence>
<sequence>MKRQVIQDFLNLPGIAGVALMDGRSRPYFCGVDQNLNFQQREALAQGIQQVVETTPADLESFAFQFASCQVYIYKLSQGLILMVLTRERLAARPYYAAIAELKASLQQDLSNAVATFKLFAGAAHLSPTDNSETSVAAKPSPPLPPIAQAATGSEPRSASTQAEPPPVPTASAQSAAAVEKPPLAAEAVEPTAVAKKPALPRSAAPTQAELLTALNQLSEFSARYLGKIVVANALRSSRPQDIDWLQLFEIDRKGAITLKIDKNLNSRLSQEQSIWVQRWASAFAEKCTKIIRNYPQLLEEETFDPKCYWLLFKSASQPE</sequence>
<proteinExistence type="predicted"/>